<reference evidence="1 2" key="1">
    <citation type="submission" date="2022-12" db="EMBL/GenBank/DDBJ databases">
        <title>Chitinophagaceae gen. sp. nov., a new member of the family Chitinophagaceae, isolated from soil in a chemical factory.</title>
        <authorList>
            <person name="Ke Z."/>
        </authorList>
    </citation>
    <scope>NUCLEOTIDE SEQUENCE [LARGE SCALE GENOMIC DNA]</scope>
    <source>
        <strain evidence="1 2">LY-5</strain>
    </source>
</reference>
<keyword evidence="2" id="KW-1185">Reference proteome</keyword>
<dbReference type="EMBL" id="JAQGEF010000028">
    <property type="protein sequence ID" value="MDA3616349.1"/>
    <property type="molecule type" value="Genomic_DNA"/>
</dbReference>
<sequence length="206" mass="24342">MTFIIKRSWGVNYKNLVTRPRISHKVSEYVFDFVNENLLKPNNLLQSDKYVHVFTLSFSSSIPKNRKIPFPYISPFATKTRLFFGQKGFEIFEKTEKWATLSVLAHDIDQSIVPYEYATVVFNMFADFLLSNYKKLDKEDFDKLIIKLDKDHIEGFPFPASFDDQQYSLDNIEQPVIPLSAGYDWIDLDQWIKIDPKVEYLKHYPF</sequence>
<evidence type="ECO:0000313" key="1">
    <source>
        <dbReference type="EMBL" id="MDA3616349.1"/>
    </source>
</evidence>
<dbReference type="Proteomes" id="UP001210231">
    <property type="component" value="Unassembled WGS sequence"/>
</dbReference>
<organism evidence="1 2">
    <name type="scientific">Polluticaenibacter yanchengensis</name>
    <dbReference type="NCBI Taxonomy" id="3014562"/>
    <lineage>
        <taxon>Bacteria</taxon>
        <taxon>Pseudomonadati</taxon>
        <taxon>Bacteroidota</taxon>
        <taxon>Chitinophagia</taxon>
        <taxon>Chitinophagales</taxon>
        <taxon>Chitinophagaceae</taxon>
        <taxon>Polluticaenibacter</taxon>
    </lineage>
</organism>
<accession>A0ABT4UP11</accession>
<protein>
    <submittedName>
        <fullName evidence="1">Uncharacterized protein</fullName>
    </submittedName>
</protein>
<name>A0ABT4UP11_9BACT</name>
<dbReference type="RefSeq" id="WP_407032678.1">
    <property type="nucleotide sequence ID" value="NZ_JAQGEF010000028.1"/>
</dbReference>
<gene>
    <name evidence="1" type="ORF">O3P16_16145</name>
</gene>
<proteinExistence type="predicted"/>
<evidence type="ECO:0000313" key="2">
    <source>
        <dbReference type="Proteomes" id="UP001210231"/>
    </source>
</evidence>
<comment type="caution">
    <text evidence="1">The sequence shown here is derived from an EMBL/GenBank/DDBJ whole genome shotgun (WGS) entry which is preliminary data.</text>
</comment>